<evidence type="ECO:0000256" key="4">
    <source>
        <dbReference type="ARBA" id="ARBA00023136"/>
    </source>
</evidence>
<dbReference type="EMBL" id="AEJB01000401">
    <property type="protein sequence ID" value="ELP65244.1"/>
    <property type="molecule type" value="Genomic_DNA"/>
</dbReference>
<dbReference type="InterPro" id="IPR053160">
    <property type="entry name" value="MFS_DHA3_Transporter"/>
</dbReference>
<feature type="transmembrane region" description="Helical" evidence="5">
    <location>
        <begin position="296"/>
        <end position="315"/>
    </location>
</feature>
<evidence type="ECO:0000259" key="6">
    <source>
        <dbReference type="PROSITE" id="PS50850"/>
    </source>
</evidence>
<organism evidence="7 8">
    <name type="scientific">Streptomyces turgidiscabies (strain Car8)</name>
    <dbReference type="NCBI Taxonomy" id="698760"/>
    <lineage>
        <taxon>Bacteria</taxon>
        <taxon>Bacillati</taxon>
        <taxon>Actinomycetota</taxon>
        <taxon>Actinomycetes</taxon>
        <taxon>Kitasatosporales</taxon>
        <taxon>Streptomycetaceae</taxon>
        <taxon>Streptomyces</taxon>
    </lineage>
</organism>
<dbReference type="PROSITE" id="PS50850">
    <property type="entry name" value="MFS"/>
    <property type="match status" value="1"/>
</dbReference>
<dbReference type="Gene3D" id="1.20.1250.20">
    <property type="entry name" value="MFS general substrate transporter like domains"/>
    <property type="match status" value="1"/>
</dbReference>
<comment type="caution">
    <text evidence="7">The sequence shown here is derived from an EMBL/GenBank/DDBJ whole genome shotgun (WGS) entry which is preliminary data.</text>
</comment>
<feature type="transmembrane region" description="Helical" evidence="5">
    <location>
        <begin position="231"/>
        <end position="252"/>
    </location>
</feature>
<name>L7F268_STRT8</name>
<dbReference type="STRING" id="85558.T45_06919"/>
<dbReference type="SUPFAM" id="SSF103473">
    <property type="entry name" value="MFS general substrate transporter"/>
    <property type="match status" value="1"/>
</dbReference>
<dbReference type="PANTHER" id="PTHR23530:SF1">
    <property type="entry name" value="PERMEASE, MAJOR FACILITATOR SUPERFAMILY-RELATED"/>
    <property type="match status" value="1"/>
</dbReference>
<evidence type="ECO:0000256" key="1">
    <source>
        <dbReference type="ARBA" id="ARBA00004651"/>
    </source>
</evidence>
<proteinExistence type="predicted"/>
<dbReference type="Pfam" id="PF07690">
    <property type="entry name" value="MFS_1"/>
    <property type="match status" value="1"/>
</dbReference>
<dbReference type="PATRIC" id="fig|698760.3.peg.5935"/>
<keyword evidence="3 5" id="KW-1133">Transmembrane helix</keyword>
<keyword evidence="4 5" id="KW-0472">Membrane</keyword>
<feature type="transmembrane region" description="Helical" evidence="5">
    <location>
        <begin position="25"/>
        <end position="46"/>
    </location>
</feature>
<dbReference type="GO" id="GO:0022857">
    <property type="term" value="F:transmembrane transporter activity"/>
    <property type="evidence" value="ECO:0007669"/>
    <property type="project" value="InterPro"/>
</dbReference>
<evidence type="ECO:0000256" key="5">
    <source>
        <dbReference type="SAM" id="Phobius"/>
    </source>
</evidence>
<feature type="domain" description="Major facilitator superfamily (MFS) profile" evidence="6">
    <location>
        <begin position="1"/>
        <end position="408"/>
    </location>
</feature>
<dbReference type="RefSeq" id="WP_006379703.1">
    <property type="nucleotide sequence ID" value="NZ_AEJB01000401.1"/>
</dbReference>
<keyword evidence="2 5" id="KW-0812">Transmembrane</keyword>
<keyword evidence="8" id="KW-1185">Reference proteome</keyword>
<dbReference type="InterPro" id="IPR011701">
    <property type="entry name" value="MFS"/>
</dbReference>
<dbReference type="GeneID" id="97405583"/>
<comment type="subcellular location">
    <subcellularLocation>
        <location evidence="1">Cell membrane</location>
        <topology evidence="1">Multi-pass membrane protein</topology>
    </subcellularLocation>
</comment>
<feature type="transmembrane region" description="Helical" evidence="5">
    <location>
        <begin position="84"/>
        <end position="103"/>
    </location>
</feature>
<dbReference type="PANTHER" id="PTHR23530">
    <property type="entry name" value="TRANSPORT PROTEIN-RELATED"/>
    <property type="match status" value="1"/>
</dbReference>
<dbReference type="InterPro" id="IPR005829">
    <property type="entry name" value="Sugar_transporter_CS"/>
</dbReference>
<feature type="transmembrane region" description="Helical" evidence="5">
    <location>
        <begin position="52"/>
        <end position="72"/>
    </location>
</feature>
<gene>
    <name evidence="7" type="ORF">STRTUCAR8_00239</name>
</gene>
<evidence type="ECO:0000313" key="8">
    <source>
        <dbReference type="Proteomes" id="UP000010931"/>
    </source>
</evidence>
<evidence type="ECO:0000313" key="7">
    <source>
        <dbReference type="EMBL" id="ELP65244.1"/>
    </source>
</evidence>
<protein>
    <submittedName>
        <fullName evidence="7">Transporter, major facilitator family protein</fullName>
    </submittedName>
</protein>
<evidence type="ECO:0000256" key="3">
    <source>
        <dbReference type="ARBA" id="ARBA00022989"/>
    </source>
</evidence>
<dbReference type="InterPro" id="IPR036259">
    <property type="entry name" value="MFS_trans_sf"/>
</dbReference>
<dbReference type="Proteomes" id="UP000010931">
    <property type="component" value="Unassembled WGS sequence"/>
</dbReference>
<sequence>MTRITQPLSGSAAVDDAAQSVTRPFYVYAVLVNTLFQRGVFVLFLYARGFSVGQVALLQTLLYLVSGLAELPTGVIADRIGRRASIVIGQLLIAGCLLGQVAFANYWVFLALFVGQGVGMACVSGSDTALLYDLLVRRGATAGYVKIKSRFTMLGTVTSGAAIVLGGQLQRISWGFVYVGSAVCLVLAVVVLMSRVPEIRGADAVDEQDGTEEEHRDATAWRAMLRVATPALVTLVVVSGLMHATLTPYIIFTQKTLSDQGAGTALVSVVISAGFFAGGLTPLLSARANRLIGYRVIVPVSLLTLAAALVLTGLGLAWVTIAAFLALVGIPEITAVIVDNVFNEAVPSRHRASLLSMIAFVESALIGIGYLVLGVLMDGLGSSEGMAAYAAVPLLACLLWLPVLFRRTPVTTETEKPGVVDRLTFGGNIIETGSDS</sequence>
<dbReference type="AlphaFoldDB" id="L7F268"/>
<feature type="transmembrane region" description="Helical" evidence="5">
    <location>
        <begin position="321"/>
        <end position="342"/>
    </location>
</feature>
<reference evidence="7 8" key="1">
    <citation type="journal article" date="2011" name="Plasmid">
        <title>Streptomyces turgidiscabies Car8 contains a modular pathogenicity island that shares virulence genes with other actinobacterial plant pathogens.</title>
        <authorList>
            <person name="Huguet-Tapia J.C."/>
            <person name="Badger J.H."/>
            <person name="Loria R."/>
            <person name="Pettis G.S."/>
        </authorList>
    </citation>
    <scope>NUCLEOTIDE SEQUENCE [LARGE SCALE GENOMIC DNA]</scope>
    <source>
        <strain evidence="7 8">Car8</strain>
    </source>
</reference>
<feature type="transmembrane region" description="Helical" evidence="5">
    <location>
        <begin position="386"/>
        <end position="405"/>
    </location>
</feature>
<feature type="transmembrane region" description="Helical" evidence="5">
    <location>
        <begin position="354"/>
        <end position="374"/>
    </location>
</feature>
<evidence type="ECO:0000256" key="2">
    <source>
        <dbReference type="ARBA" id="ARBA00022692"/>
    </source>
</evidence>
<feature type="transmembrane region" description="Helical" evidence="5">
    <location>
        <begin position="175"/>
        <end position="193"/>
    </location>
</feature>
<accession>L7F268</accession>
<dbReference type="GO" id="GO:0005886">
    <property type="term" value="C:plasma membrane"/>
    <property type="evidence" value="ECO:0007669"/>
    <property type="project" value="UniProtKB-SubCell"/>
</dbReference>
<feature type="transmembrane region" description="Helical" evidence="5">
    <location>
        <begin position="264"/>
        <end position="284"/>
    </location>
</feature>
<dbReference type="PROSITE" id="PS00216">
    <property type="entry name" value="SUGAR_TRANSPORT_1"/>
    <property type="match status" value="1"/>
</dbReference>
<dbReference type="InterPro" id="IPR020846">
    <property type="entry name" value="MFS_dom"/>
</dbReference>